<evidence type="ECO:0000313" key="4">
    <source>
        <dbReference type="Proteomes" id="UP000587002"/>
    </source>
</evidence>
<evidence type="ECO:0000256" key="2">
    <source>
        <dbReference type="SAM" id="Phobius"/>
    </source>
</evidence>
<protein>
    <submittedName>
        <fullName evidence="3">Uncharacterized protein</fullName>
    </submittedName>
</protein>
<name>A0A853AT85_9PSEU</name>
<feature type="region of interest" description="Disordered" evidence="1">
    <location>
        <begin position="98"/>
        <end position="151"/>
    </location>
</feature>
<dbReference type="EMBL" id="JACCFJ010000001">
    <property type="protein sequence ID" value="NYI85857.1"/>
    <property type="molecule type" value="Genomic_DNA"/>
</dbReference>
<reference evidence="3 4" key="1">
    <citation type="submission" date="2020-07" db="EMBL/GenBank/DDBJ databases">
        <title>Sequencing the genomes of 1000 actinobacteria strains.</title>
        <authorList>
            <person name="Klenk H.-P."/>
        </authorList>
    </citation>
    <scope>NUCLEOTIDE SEQUENCE [LARGE SCALE GENOMIC DNA]</scope>
    <source>
        <strain evidence="3 4">DSM 44065</strain>
    </source>
</reference>
<gene>
    <name evidence="3" type="ORF">HNR68_004487</name>
</gene>
<sequence>MTGARVEPQGRQRERKSVGQRLWPVGIVADVAAVVTLLTGPTTALALVIAAVALLLGAVHLVSSYGKRVDQWVLVAVVGVVAGAAVITAIATQSLLAATSPTPPAQPPSPPAGTAAPAPSSAAATTSSAPTTSSSVPNGSITPPVRRETGDHPIVLTDGYALDLDSTDPLWPAEEALKSSDEDLVNYSGDLHARNDLAPATPDATYADCVRAGYVDTVESSSLRPGAAFCVKTDDGAYARVVVRSFRNSSDSAYRMELDITVWEQPG</sequence>
<keyword evidence="2" id="KW-1133">Transmembrane helix</keyword>
<keyword evidence="2" id="KW-0472">Membrane</keyword>
<dbReference type="Proteomes" id="UP000587002">
    <property type="component" value="Unassembled WGS sequence"/>
</dbReference>
<evidence type="ECO:0000256" key="1">
    <source>
        <dbReference type="SAM" id="MobiDB-lite"/>
    </source>
</evidence>
<feature type="compositionally biased region" description="Pro residues" evidence="1">
    <location>
        <begin position="101"/>
        <end position="111"/>
    </location>
</feature>
<proteinExistence type="predicted"/>
<feature type="compositionally biased region" description="Low complexity" evidence="1">
    <location>
        <begin position="112"/>
        <end position="137"/>
    </location>
</feature>
<feature type="transmembrane region" description="Helical" evidence="2">
    <location>
        <begin position="21"/>
        <end position="38"/>
    </location>
</feature>
<dbReference type="AlphaFoldDB" id="A0A853AT85"/>
<comment type="caution">
    <text evidence="3">The sequence shown here is derived from an EMBL/GenBank/DDBJ whole genome shotgun (WGS) entry which is preliminary data.</text>
</comment>
<organism evidence="3 4">
    <name type="scientific">Saccharopolyspora hordei</name>
    <dbReference type="NCBI Taxonomy" id="1838"/>
    <lineage>
        <taxon>Bacteria</taxon>
        <taxon>Bacillati</taxon>
        <taxon>Actinomycetota</taxon>
        <taxon>Actinomycetes</taxon>
        <taxon>Pseudonocardiales</taxon>
        <taxon>Pseudonocardiaceae</taxon>
        <taxon>Saccharopolyspora</taxon>
    </lineage>
</organism>
<dbReference type="RefSeq" id="WP_179723701.1">
    <property type="nucleotide sequence ID" value="NZ_BAABFH010000001.1"/>
</dbReference>
<evidence type="ECO:0000313" key="3">
    <source>
        <dbReference type="EMBL" id="NYI85857.1"/>
    </source>
</evidence>
<accession>A0A853AT85</accession>
<feature type="transmembrane region" description="Helical" evidence="2">
    <location>
        <begin position="72"/>
        <end position="96"/>
    </location>
</feature>
<feature type="transmembrane region" description="Helical" evidence="2">
    <location>
        <begin position="44"/>
        <end position="65"/>
    </location>
</feature>
<keyword evidence="4" id="KW-1185">Reference proteome</keyword>
<keyword evidence="2" id="KW-0812">Transmembrane</keyword>